<evidence type="ECO:0000313" key="3">
    <source>
        <dbReference type="Proteomes" id="UP001161160"/>
    </source>
</evidence>
<feature type="signal peptide" evidence="1">
    <location>
        <begin position="1"/>
        <end position="21"/>
    </location>
</feature>
<reference evidence="2" key="1">
    <citation type="submission" date="2023-04" db="EMBL/GenBank/DDBJ databases">
        <title>Genome Encyclopedia of Bacteria and Archaea VI: Functional Genomics of Type Strains.</title>
        <authorList>
            <person name="Whitman W."/>
        </authorList>
    </citation>
    <scope>NUCLEOTIDE SEQUENCE</scope>
    <source>
        <strain evidence="2">Enz.4-51</strain>
    </source>
</reference>
<keyword evidence="3" id="KW-1185">Reference proteome</keyword>
<evidence type="ECO:0000256" key="1">
    <source>
        <dbReference type="SAM" id="SignalP"/>
    </source>
</evidence>
<gene>
    <name evidence="2" type="ORF">M2127_001881</name>
</gene>
<evidence type="ECO:0008006" key="4">
    <source>
        <dbReference type="Google" id="ProtNLM"/>
    </source>
</evidence>
<name>A0AA43M9P3_9BURK</name>
<feature type="chain" id="PRO_5041334030" description="Entry exclusion lipoprotein TrbK" evidence="1">
    <location>
        <begin position="22"/>
        <end position="71"/>
    </location>
</feature>
<dbReference type="EMBL" id="JARXYA010000010">
    <property type="protein sequence ID" value="MDH6504555.1"/>
    <property type="molecule type" value="Genomic_DNA"/>
</dbReference>
<dbReference type="AlphaFoldDB" id="A0AA43M9P3"/>
<keyword evidence="1" id="KW-0732">Signal</keyword>
<sequence length="71" mass="7667">MKQGFKLIGMALISASLLACASYPTVNEDPAKNNQATFQKDALDCAKDYPEAGGGVHVKQRIACMNLKGWH</sequence>
<protein>
    <recommendedName>
        <fullName evidence="4">Entry exclusion lipoprotein TrbK</fullName>
    </recommendedName>
</protein>
<dbReference type="PROSITE" id="PS51257">
    <property type="entry name" value="PROKAR_LIPOPROTEIN"/>
    <property type="match status" value="1"/>
</dbReference>
<accession>A0AA43M9P3</accession>
<evidence type="ECO:0000313" key="2">
    <source>
        <dbReference type="EMBL" id="MDH6504555.1"/>
    </source>
</evidence>
<organism evidence="2 3">
    <name type="scientific">Polynucleobacter sphagniphilus</name>
    <dbReference type="NCBI Taxonomy" id="1743169"/>
    <lineage>
        <taxon>Bacteria</taxon>
        <taxon>Pseudomonadati</taxon>
        <taxon>Pseudomonadota</taxon>
        <taxon>Betaproteobacteria</taxon>
        <taxon>Burkholderiales</taxon>
        <taxon>Burkholderiaceae</taxon>
        <taxon>Polynucleobacter</taxon>
    </lineage>
</organism>
<proteinExistence type="predicted"/>
<dbReference type="RefSeq" id="WP_076024060.1">
    <property type="nucleotide sequence ID" value="NZ_JAQFIK010000001.1"/>
</dbReference>
<dbReference type="GeneID" id="83594990"/>
<comment type="caution">
    <text evidence="2">The sequence shown here is derived from an EMBL/GenBank/DDBJ whole genome shotgun (WGS) entry which is preliminary data.</text>
</comment>
<dbReference type="Proteomes" id="UP001161160">
    <property type="component" value="Unassembled WGS sequence"/>
</dbReference>